<dbReference type="GO" id="GO:0000107">
    <property type="term" value="F:imidazoleglycerol-phosphate synthase activity"/>
    <property type="evidence" value="ECO:0007669"/>
    <property type="project" value="UniProtKB-UniRule"/>
</dbReference>
<evidence type="ECO:0000256" key="3">
    <source>
        <dbReference type="ARBA" id="ARBA00022605"/>
    </source>
</evidence>
<evidence type="ECO:0000256" key="11">
    <source>
        <dbReference type="PIRSR" id="PIRSR000495-1"/>
    </source>
</evidence>
<dbReference type="NCBIfam" id="TIGR01855">
    <property type="entry name" value="IMP_synth_hisH"/>
    <property type="match status" value="1"/>
</dbReference>
<organism evidence="13 14">
    <name type="scientific">Paraflavisolibacter caeni</name>
    <dbReference type="NCBI Taxonomy" id="2982496"/>
    <lineage>
        <taxon>Bacteria</taxon>
        <taxon>Pseudomonadati</taxon>
        <taxon>Bacteroidota</taxon>
        <taxon>Chitinophagia</taxon>
        <taxon>Chitinophagales</taxon>
        <taxon>Chitinophagaceae</taxon>
        <taxon>Paraflavisolibacter</taxon>
    </lineage>
</organism>
<dbReference type="PANTHER" id="PTHR42701">
    <property type="entry name" value="IMIDAZOLE GLYCEROL PHOSPHATE SYNTHASE SUBUNIT HISH"/>
    <property type="match status" value="1"/>
</dbReference>
<comment type="catalytic activity">
    <reaction evidence="9 10">
        <text>L-glutamine + H2O = L-glutamate + NH4(+)</text>
        <dbReference type="Rhea" id="RHEA:15889"/>
        <dbReference type="ChEBI" id="CHEBI:15377"/>
        <dbReference type="ChEBI" id="CHEBI:28938"/>
        <dbReference type="ChEBI" id="CHEBI:29985"/>
        <dbReference type="ChEBI" id="CHEBI:58359"/>
        <dbReference type="EC" id="3.5.1.2"/>
    </reaction>
</comment>
<dbReference type="EMBL" id="JAOTIF010000002">
    <property type="protein sequence ID" value="MCU7548491.1"/>
    <property type="molecule type" value="Genomic_DNA"/>
</dbReference>
<name>A0A9X2XU41_9BACT</name>
<evidence type="ECO:0000256" key="9">
    <source>
        <dbReference type="ARBA" id="ARBA00049534"/>
    </source>
</evidence>
<feature type="active site" evidence="10 11">
    <location>
        <position position="188"/>
    </location>
</feature>
<comment type="caution">
    <text evidence="13">The sequence shown here is derived from an EMBL/GenBank/DDBJ whole genome shotgun (WGS) entry which is preliminary data.</text>
</comment>
<dbReference type="Pfam" id="PF00117">
    <property type="entry name" value="GATase"/>
    <property type="match status" value="1"/>
</dbReference>
<keyword evidence="5 10" id="KW-0315">Glutamine amidotransferase</keyword>
<keyword evidence="14" id="KW-1185">Reference proteome</keyword>
<keyword evidence="10" id="KW-0963">Cytoplasm</keyword>
<evidence type="ECO:0000256" key="7">
    <source>
        <dbReference type="ARBA" id="ARBA00023239"/>
    </source>
</evidence>
<gene>
    <name evidence="10 13" type="primary">hisH</name>
    <name evidence="13" type="ORF">OCK74_05155</name>
</gene>
<dbReference type="Gene3D" id="3.40.50.880">
    <property type="match status" value="1"/>
</dbReference>
<dbReference type="InterPro" id="IPR017926">
    <property type="entry name" value="GATASE"/>
</dbReference>
<dbReference type="AlphaFoldDB" id="A0A9X2XU41"/>
<dbReference type="RefSeq" id="WP_279295938.1">
    <property type="nucleotide sequence ID" value="NZ_JAOTIF010000002.1"/>
</dbReference>
<dbReference type="EC" id="3.5.1.2" evidence="10"/>
<keyword evidence="3 10" id="KW-0028">Amino-acid biosynthesis</keyword>
<comment type="pathway">
    <text evidence="1 10">Amino-acid biosynthesis; L-histidine biosynthesis; L-histidine from 5-phospho-alpha-D-ribose 1-diphosphate: step 5/9.</text>
</comment>
<evidence type="ECO:0000256" key="5">
    <source>
        <dbReference type="ARBA" id="ARBA00022962"/>
    </source>
</evidence>
<dbReference type="InterPro" id="IPR010139">
    <property type="entry name" value="Imidazole-glycPsynth_HisH"/>
</dbReference>
<comment type="subcellular location">
    <subcellularLocation>
        <location evidence="10">Cytoplasm</location>
    </subcellularLocation>
</comment>
<dbReference type="PROSITE" id="PS51273">
    <property type="entry name" value="GATASE_TYPE_1"/>
    <property type="match status" value="1"/>
</dbReference>
<evidence type="ECO:0000256" key="8">
    <source>
        <dbReference type="ARBA" id="ARBA00047838"/>
    </source>
</evidence>
<evidence type="ECO:0000256" key="1">
    <source>
        <dbReference type="ARBA" id="ARBA00005091"/>
    </source>
</evidence>
<dbReference type="SUPFAM" id="SSF52317">
    <property type="entry name" value="Class I glutamine amidotransferase-like"/>
    <property type="match status" value="1"/>
</dbReference>
<keyword evidence="4 10" id="KW-0378">Hydrolase</keyword>
<dbReference type="GO" id="GO:0004359">
    <property type="term" value="F:glutaminase activity"/>
    <property type="evidence" value="ECO:0007669"/>
    <property type="project" value="UniProtKB-EC"/>
</dbReference>
<feature type="active site" evidence="10 11">
    <location>
        <position position="186"/>
    </location>
</feature>
<dbReference type="HAMAP" id="MF_00278">
    <property type="entry name" value="HisH"/>
    <property type="match status" value="1"/>
</dbReference>
<protein>
    <recommendedName>
        <fullName evidence="10">Imidazole glycerol phosphate synthase subunit HisH</fullName>
        <ecNumber evidence="10">4.3.2.10</ecNumber>
    </recommendedName>
    <alternativeName>
        <fullName evidence="10">IGP synthase glutaminase subunit</fullName>
        <ecNumber evidence="10">3.5.1.2</ecNumber>
    </alternativeName>
    <alternativeName>
        <fullName evidence="10">IGP synthase subunit HisH</fullName>
    </alternativeName>
    <alternativeName>
        <fullName evidence="10">ImGP synthase subunit HisH</fullName>
        <shortName evidence="10">IGPS subunit HisH</shortName>
    </alternativeName>
</protein>
<dbReference type="GO" id="GO:0000105">
    <property type="term" value="P:L-histidine biosynthetic process"/>
    <property type="evidence" value="ECO:0007669"/>
    <property type="project" value="UniProtKB-UniRule"/>
</dbReference>
<evidence type="ECO:0000313" key="14">
    <source>
        <dbReference type="Proteomes" id="UP001155483"/>
    </source>
</evidence>
<reference evidence="13" key="2">
    <citation type="submission" date="2023-04" db="EMBL/GenBank/DDBJ databases">
        <title>Paracnuella aquatica gen. nov., sp. nov., a member of the family Chitinophagaceae isolated from a hot spring.</title>
        <authorList>
            <person name="Wang C."/>
        </authorList>
    </citation>
    <scope>NUCLEOTIDE SEQUENCE</scope>
    <source>
        <strain evidence="13">LB-8</strain>
    </source>
</reference>
<comment type="subunit">
    <text evidence="2 10">Heterodimer of HisH and HisF.</text>
</comment>
<evidence type="ECO:0000256" key="10">
    <source>
        <dbReference type="HAMAP-Rule" id="MF_00278"/>
    </source>
</evidence>
<dbReference type="CDD" id="cd01748">
    <property type="entry name" value="GATase1_IGP_Synthase"/>
    <property type="match status" value="1"/>
</dbReference>
<evidence type="ECO:0000259" key="12">
    <source>
        <dbReference type="Pfam" id="PF00117"/>
    </source>
</evidence>
<evidence type="ECO:0000256" key="4">
    <source>
        <dbReference type="ARBA" id="ARBA00022801"/>
    </source>
</evidence>
<sequence>MITIINYGSGNISAIGNIYERLKIPFKVAETPKEVIGAQKILLPGVGAFDETIEMLDKSGFRSVLDHEVLKNKVPVLGICVGMQILAKSSEEGTLPGLGWINGVVKKIDKTLIHEKPKIPHLGWNSVELVKNNLLFDEIDVKEGFYFLHSYYFECVEDSDILTKTYYGKNFASSVKNNNIYGVQFHPEKSHHNGVKLLQNFANLNA</sequence>
<dbReference type="PIRSF" id="PIRSF000495">
    <property type="entry name" value="Amidotransf_hisH"/>
    <property type="match status" value="1"/>
</dbReference>
<dbReference type="GO" id="GO:0005737">
    <property type="term" value="C:cytoplasm"/>
    <property type="evidence" value="ECO:0007669"/>
    <property type="project" value="UniProtKB-SubCell"/>
</dbReference>
<reference evidence="13" key="1">
    <citation type="submission" date="2022-09" db="EMBL/GenBank/DDBJ databases">
        <authorList>
            <person name="Yuan C."/>
            <person name="Ke Z."/>
        </authorList>
    </citation>
    <scope>NUCLEOTIDE SEQUENCE</scope>
    <source>
        <strain evidence="13">LB-8</strain>
    </source>
</reference>
<dbReference type="Proteomes" id="UP001155483">
    <property type="component" value="Unassembled WGS sequence"/>
</dbReference>
<keyword evidence="6 10" id="KW-0368">Histidine biosynthesis</keyword>
<evidence type="ECO:0000256" key="2">
    <source>
        <dbReference type="ARBA" id="ARBA00011152"/>
    </source>
</evidence>
<evidence type="ECO:0000256" key="6">
    <source>
        <dbReference type="ARBA" id="ARBA00023102"/>
    </source>
</evidence>
<feature type="active site" description="Nucleophile" evidence="10 11">
    <location>
        <position position="80"/>
    </location>
</feature>
<comment type="catalytic activity">
    <reaction evidence="8 10">
        <text>5-[(5-phospho-1-deoxy-D-ribulos-1-ylimino)methylamino]-1-(5-phospho-beta-D-ribosyl)imidazole-4-carboxamide + L-glutamine = D-erythro-1-(imidazol-4-yl)glycerol 3-phosphate + 5-amino-1-(5-phospho-beta-D-ribosyl)imidazole-4-carboxamide + L-glutamate + H(+)</text>
        <dbReference type="Rhea" id="RHEA:24793"/>
        <dbReference type="ChEBI" id="CHEBI:15378"/>
        <dbReference type="ChEBI" id="CHEBI:29985"/>
        <dbReference type="ChEBI" id="CHEBI:58278"/>
        <dbReference type="ChEBI" id="CHEBI:58359"/>
        <dbReference type="ChEBI" id="CHEBI:58475"/>
        <dbReference type="ChEBI" id="CHEBI:58525"/>
        <dbReference type="EC" id="4.3.2.10"/>
    </reaction>
</comment>
<evidence type="ECO:0000313" key="13">
    <source>
        <dbReference type="EMBL" id="MCU7548491.1"/>
    </source>
</evidence>
<dbReference type="InterPro" id="IPR029062">
    <property type="entry name" value="Class_I_gatase-like"/>
</dbReference>
<keyword evidence="7 10" id="KW-0456">Lyase</keyword>
<dbReference type="PANTHER" id="PTHR42701:SF1">
    <property type="entry name" value="IMIDAZOLE GLYCEROL PHOSPHATE SYNTHASE SUBUNIT HISH"/>
    <property type="match status" value="1"/>
</dbReference>
<comment type="function">
    <text evidence="10">IGPS catalyzes the conversion of PRFAR and glutamine to IGP, AICAR and glutamate. The HisH subunit catalyzes the hydrolysis of glutamine to glutamate and ammonia as part of the synthesis of IGP and AICAR. The resulting ammonia molecule is channeled to the active site of HisF.</text>
</comment>
<feature type="domain" description="Glutamine amidotransferase" evidence="12">
    <location>
        <begin position="16"/>
        <end position="201"/>
    </location>
</feature>
<proteinExistence type="inferred from homology"/>
<dbReference type="EC" id="4.3.2.10" evidence="10"/>
<accession>A0A9X2XU41</accession>
<dbReference type="GO" id="GO:0016829">
    <property type="term" value="F:lyase activity"/>
    <property type="evidence" value="ECO:0007669"/>
    <property type="project" value="UniProtKB-KW"/>
</dbReference>